<name>A0A0E9VYB4_ANGAN</name>
<dbReference type="EMBL" id="GBXM01025495">
    <property type="protein sequence ID" value="JAH83082.1"/>
    <property type="molecule type" value="Transcribed_RNA"/>
</dbReference>
<proteinExistence type="predicted"/>
<sequence length="28" mass="3565">MIFKILKLCFRFEYMGVDLNLWLHFCHF</sequence>
<dbReference type="AlphaFoldDB" id="A0A0E9VYB4"/>
<evidence type="ECO:0000313" key="1">
    <source>
        <dbReference type="EMBL" id="JAH83082.1"/>
    </source>
</evidence>
<reference evidence="1" key="1">
    <citation type="submission" date="2014-11" db="EMBL/GenBank/DDBJ databases">
        <authorList>
            <person name="Amaro Gonzalez C."/>
        </authorList>
    </citation>
    <scope>NUCLEOTIDE SEQUENCE</scope>
</reference>
<organism evidence="1">
    <name type="scientific">Anguilla anguilla</name>
    <name type="common">European freshwater eel</name>
    <name type="synonym">Muraena anguilla</name>
    <dbReference type="NCBI Taxonomy" id="7936"/>
    <lineage>
        <taxon>Eukaryota</taxon>
        <taxon>Metazoa</taxon>
        <taxon>Chordata</taxon>
        <taxon>Craniata</taxon>
        <taxon>Vertebrata</taxon>
        <taxon>Euteleostomi</taxon>
        <taxon>Actinopterygii</taxon>
        <taxon>Neopterygii</taxon>
        <taxon>Teleostei</taxon>
        <taxon>Anguilliformes</taxon>
        <taxon>Anguillidae</taxon>
        <taxon>Anguilla</taxon>
    </lineage>
</organism>
<accession>A0A0E9VYB4</accession>
<reference evidence="1" key="2">
    <citation type="journal article" date="2015" name="Fish Shellfish Immunol.">
        <title>Early steps in the European eel (Anguilla anguilla)-Vibrio vulnificus interaction in the gills: Role of the RtxA13 toxin.</title>
        <authorList>
            <person name="Callol A."/>
            <person name="Pajuelo D."/>
            <person name="Ebbesson L."/>
            <person name="Teles M."/>
            <person name="MacKenzie S."/>
            <person name="Amaro C."/>
        </authorList>
    </citation>
    <scope>NUCLEOTIDE SEQUENCE</scope>
</reference>
<protein>
    <submittedName>
        <fullName evidence="1">Uncharacterized protein</fullName>
    </submittedName>
</protein>